<feature type="compositionally biased region" description="Pro residues" evidence="7">
    <location>
        <begin position="1347"/>
        <end position="1357"/>
    </location>
</feature>
<feature type="region of interest" description="Disordered" evidence="7">
    <location>
        <begin position="1209"/>
        <end position="1366"/>
    </location>
</feature>
<proteinExistence type="predicted"/>
<dbReference type="GO" id="GO:0005875">
    <property type="term" value="C:microtubule associated complex"/>
    <property type="evidence" value="ECO:0007669"/>
    <property type="project" value="TreeGrafter"/>
</dbReference>
<evidence type="ECO:0000313" key="9">
    <source>
        <dbReference type="Proteomes" id="UP001219518"/>
    </source>
</evidence>
<reference evidence="8" key="1">
    <citation type="submission" date="2021-07" db="EMBL/GenBank/DDBJ databases">
        <authorList>
            <person name="Catto M.A."/>
            <person name="Jacobson A."/>
            <person name="Kennedy G."/>
            <person name="Labadie P."/>
            <person name="Hunt B.G."/>
            <person name="Srinivasan R."/>
        </authorList>
    </citation>
    <scope>NUCLEOTIDE SEQUENCE</scope>
    <source>
        <strain evidence="8">PL_HMW_Pooled</strain>
        <tissue evidence="8">Head</tissue>
    </source>
</reference>
<feature type="compositionally biased region" description="Polar residues" evidence="7">
    <location>
        <begin position="1294"/>
        <end position="1313"/>
    </location>
</feature>
<dbReference type="GO" id="GO:0051231">
    <property type="term" value="P:spindle elongation"/>
    <property type="evidence" value="ECO:0007669"/>
    <property type="project" value="TreeGrafter"/>
</dbReference>
<dbReference type="EMBL" id="JAHWGI010001316">
    <property type="protein sequence ID" value="KAK3928093.1"/>
    <property type="molecule type" value="Genomic_DNA"/>
</dbReference>
<feature type="compositionally biased region" description="Pro residues" evidence="7">
    <location>
        <begin position="1140"/>
        <end position="1155"/>
    </location>
</feature>
<dbReference type="GO" id="GO:0003777">
    <property type="term" value="F:microtubule motor activity"/>
    <property type="evidence" value="ECO:0007669"/>
    <property type="project" value="InterPro"/>
</dbReference>
<feature type="coiled-coil region" evidence="6">
    <location>
        <begin position="1166"/>
        <end position="1193"/>
    </location>
</feature>
<feature type="region of interest" description="Disordered" evidence="7">
    <location>
        <begin position="761"/>
        <end position="817"/>
    </location>
</feature>
<dbReference type="GO" id="GO:0005524">
    <property type="term" value="F:ATP binding"/>
    <property type="evidence" value="ECO:0007669"/>
    <property type="project" value="UniProtKB-KW"/>
</dbReference>
<keyword evidence="5 6" id="KW-0175">Coiled coil</keyword>
<keyword evidence="3" id="KW-0547">Nucleotide-binding</keyword>
<feature type="region of interest" description="Disordered" evidence="7">
    <location>
        <begin position="1"/>
        <end position="44"/>
    </location>
</feature>
<feature type="region of interest" description="Disordered" evidence="7">
    <location>
        <begin position="1066"/>
        <end position="1165"/>
    </location>
</feature>
<dbReference type="GO" id="GO:0005737">
    <property type="term" value="C:cytoplasm"/>
    <property type="evidence" value="ECO:0007669"/>
    <property type="project" value="UniProtKB-SubCell"/>
</dbReference>
<feature type="compositionally biased region" description="Low complexity" evidence="7">
    <location>
        <begin position="1210"/>
        <end position="1271"/>
    </location>
</feature>
<feature type="region of interest" description="Disordered" evidence="7">
    <location>
        <begin position="956"/>
        <end position="1021"/>
    </location>
</feature>
<feature type="compositionally biased region" description="Basic and acidic residues" evidence="7">
    <location>
        <begin position="495"/>
        <end position="504"/>
    </location>
</feature>
<accession>A0AAE1HVA1</accession>
<feature type="compositionally biased region" description="Pro residues" evidence="7">
    <location>
        <begin position="1324"/>
        <end position="1337"/>
    </location>
</feature>
<organism evidence="8 9">
    <name type="scientific">Frankliniella fusca</name>
    <dbReference type="NCBI Taxonomy" id="407009"/>
    <lineage>
        <taxon>Eukaryota</taxon>
        <taxon>Metazoa</taxon>
        <taxon>Ecdysozoa</taxon>
        <taxon>Arthropoda</taxon>
        <taxon>Hexapoda</taxon>
        <taxon>Insecta</taxon>
        <taxon>Pterygota</taxon>
        <taxon>Neoptera</taxon>
        <taxon>Paraneoptera</taxon>
        <taxon>Thysanoptera</taxon>
        <taxon>Terebrantia</taxon>
        <taxon>Thripoidea</taxon>
        <taxon>Thripidae</taxon>
        <taxon>Frankliniella</taxon>
    </lineage>
</organism>
<gene>
    <name evidence="8" type="ORF">KUF71_016442</name>
</gene>
<dbReference type="GO" id="GO:0007018">
    <property type="term" value="P:microtubule-based movement"/>
    <property type="evidence" value="ECO:0007669"/>
    <property type="project" value="InterPro"/>
</dbReference>
<feature type="compositionally biased region" description="Low complexity" evidence="7">
    <location>
        <begin position="970"/>
        <end position="985"/>
    </location>
</feature>
<feature type="region of interest" description="Disordered" evidence="7">
    <location>
        <begin position="88"/>
        <end position="144"/>
    </location>
</feature>
<evidence type="ECO:0000256" key="4">
    <source>
        <dbReference type="ARBA" id="ARBA00022840"/>
    </source>
</evidence>
<feature type="coiled-coil region" evidence="6">
    <location>
        <begin position="713"/>
        <end position="740"/>
    </location>
</feature>
<feature type="region of interest" description="Disordered" evidence="7">
    <location>
        <begin position="915"/>
        <end position="936"/>
    </location>
</feature>
<evidence type="ECO:0000313" key="8">
    <source>
        <dbReference type="EMBL" id="KAK3928093.1"/>
    </source>
</evidence>
<keyword evidence="2" id="KW-0963">Cytoplasm</keyword>
<feature type="compositionally biased region" description="Low complexity" evidence="7">
    <location>
        <begin position="16"/>
        <end position="44"/>
    </location>
</feature>
<evidence type="ECO:0000256" key="3">
    <source>
        <dbReference type="ARBA" id="ARBA00022741"/>
    </source>
</evidence>
<feature type="compositionally biased region" description="Pro residues" evidence="7">
    <location>
        <begin position="111"/>
        <end position="126"/>
    </location>
</feature>
<comment type="caution">
    <text evidence="8">The sequence shown here is derived from an EMBL/GenBank/DDBJ whole genome shotgun (WGS) entry which is preliminary data.</text>
</comment>
<feature type="compositionally biased region" description="Basic and acidic residues" evidence="7">
    <location>
        <begin position="922"/>
        <end position="931"/>
    </location>
</feature>
<feature type="compositionally biased region" description="Basic and acidic residues" evidence="7">
    <location>
        <begin position="761"/>
        <end position="770"/>
    </location>
</feature>
<evidence type="ECO:0000256" key="7">
    <source>
        <dbReference type="SAM" id="MobiDB-lite"/>
    </source>
</evidence>
<feature type="compositionally biased region" description="Low complexity" evidence="7">
    <location>
        <begin position="1120"/>
        <end position="1139"/>
    </location>
</feature>
<feature type="coiled-coil region" evidence="6">
    <location>
        <begin position="643"/>
        <end position="684"/>
    </location>
</feature>
<keyword evidence="4" id="KW-0067">ATP-binding</keyword>
<dbReference type="Proteomes" id="UP001219518">
    <property type="component" value="Unassembled WGS sequence"/>
</dbReference>
<evidence type="ECO:0000256" key="6">
    <source>
        <dbReference type="SAM" id="Coils"/>
    </source>
</evidence>
<sequence length="1366" mass="144406">MGAAQSVASDADLLQDPAASSPAEDAVDDAAAGDPWWGSGRQTQIELPAKAEATAAVVSEAVTPTPDVRDDVLALARRVEELTAELRRERQQGHWKGAAVGEAQEAAAAAPSPPEAPASPPEPEPQSSPEREQQREQSEQRQRELAMLRAQLGAHREARRVKLEAVSAEMERLRAELAAERALREELEAQLRARAEAADVAPPQDALLVEAEQLRADLARERDARAAVQRQLLQLQVRRDQLQAALDAADGDARAERAAAGSARLEAGRLQAEAEAAAEQLAAARGEAARAAAELAEVQRQAAALKEVAAISKTMLVIREEQVRDMRQQLTAIEEKVGRPEQQATTLSHLRAEYEKQIANIRGLKQLYEERARVAELQDAVKELEHKAGRLEASLSERADALEELEFQLGDSVAECQSLTAQMERINGLFTQMLVGCSQPDQPIDLDRLSHLLHEHHDLIADITVKGGGTDIAPVLPKLILDLITQVENEARVKQAAEDKHAADTEAAVEDGAAEAGAEAGAEDGAEASVEQPGTDAGVEAGDKVDVVESAAEAATQADQDAAEEAAAAAGAPQNAELVNEIASNLPKVWAVLRELVSQQAGGGARRGSVGDSEQGKASCYTSVNTPGGPRNVISVSKTYIRLKDLIVEKRSLQRELGRLKQLNGHLETRLDEQESRLAQVSSELHKTWGLVGRLQAQHHQLHTHEKILRYELHQKRELLSELKQELEYCREKWESAREKNSQTDREWRLLRREFAARKARDATSADDFNHSTSGESGLGEDSGEDDADVSSGGRSETPSVAEDAVVGGGSGGAAVPAASEQDLVAPEPDLPVDGAAGTAAVPIQVSLAPQLEASEEQDGESLELAELAPVPVRCVSTSACRVVTTEALTATVVRSAAVVLQTEVVPAQHAVPTAVAPRRRAAQDDARDGASDAASRLSDLKARALVQYAQRVASLRESEQAPREQQSGQDTVQDTVQDAAQDAAPDTEDDEEAPRQETVASPAVSPPDTPQDTALRPPPTRVVPLFGALAGVQPAPAAAAGASPFLFGNFDVASVDFSSSDVTASLKRASPPPAAPAVVEATLPPPPPAAVEATLPPLPPAAPAAPTAVEATLPPPAAPTAVETTLPPSAAPAAVEATLPPPPPPLPPPPPPEAPRAQRSAEEILAARAARLQRLEQQADWLKKKVANTNWRGSALANKLEELHEQYGPTAAAEAAARTASRAEATSTSPPSSRPSPAACTTPSTGSSSRPTASRSSPSSSTPTSTAPSTADQRTPEEILAARAERLSRLERQTSSLFSQMNRTSQVGNMLSTRLEELHGQYGPPPAAPPPPPLPAVLPAGRLPVTAPPPPPPAPAPEGDRREAE</sequence>
<comment type="subcellular location">
    <subcellularLocation>
        <location evidence="1">Cytoplasm</location>
    </subcellularLocation>
</comment>
<evidence type="ECO:0000256" key="2">
    <source>
        <dbReference type="ARBA" id="ARBA00022490"/>
    </source>
</evidence>
<dbReference type="GO" id="GO:0007052">
    <property type="term" value="P:mitotic spindle organization"/>
    <property type="evidence" value="ECO:0007669"/>
    <property type="project" value="TreeGrafter"/>
</dbReference>
<feature type="region of interest" description="Disordered" evidence="7">
    <location>
        <begin position="495"/>
        <end position="538"/>
    </location>
</feature>
<evidence type="ECO:0000256" key="5">
    <source>
        <dbReference type="ARBA" id="ARBA00023054"/>
    </source>
</evidence>
<feature type="compositionally biased region" description="Basic and acidic residues" evidence="7">
    <location>
        <begin position="1284"/>
        <end position="1293"/>
    </location>
</feature>
<name>A0AAE1HVA1_9NEOP</name>
<keyword evidence="9" id="KW-1185">Reference proteome</keyword>
<reference evidence="8" key="2">
    <citation type="journal article" date="2023" name="BMC Genomics">
        <title>Pest status, molecular evolution, and epigenetic factors derived from the genome assembly of Frankliniella fusca, a thysanopteran phytovirus vector.</title>
        <authorList>
            <person name="Catto M.A."/>
            <person name="Labadie P.E."/>
            <person name="Jacobson A.L."/>
            <person name="Kennedy G.G."/>
            <person name="Srinivasan R."/>
            <person name="Hunt B.G."/>
        </authorList>
    </citation>
    <scope>NUCLEOTIDE SEQUENCE</scope>
    <source>
        <strain evidence="8">PL_HMW_Pooled</strain>
    </source>
</reference>
<dbReference type="PANTHER" id="PTHR47969">
    <property type="entry name" value="CHROMOSOME-ASSOCIATED KINESIN KIF4A-RELATED"/>
    <property type="match status" value="1"/>
</dbReference>
<dbReference type="PANTHER" id="PTHR47969:SF15">
    <property type="entry name" value="CHROMOSOME-ASSOCIATED KINESIN KIF4A-RELATED"/>
    <property type="match status" value="1"/>
</dbReference>
<feature type="compositionally biased region" description="Basic and acidic residues" evidence="7">
    <location>
        <begin position="129"/>
        <end position="144"/>
    </location>
</feature>
<evidence type="ECO:0000256" key="1">
    <source>
        <dbReference type="ARBA" id="ARBA00004496"/>
    </source>
</evidence>
<protein>
    <submittedName>
        <fullName evidence="8">Liprin-alpha-3</fullName>
    </submittedName>
</protein>
<dbReference type="InterPro" id="IPR027640">
    <property type="entry name" value="Kinesin-like_fam"/>
</dbReference>